<dbReference type="AlphaFoldDB" id="A0A5C6DGC1"/>
<comment type="caution">
    <text evidence="1">The sequence shown here is derived from an EMBL/GenBank/DDBJ whole genome shotgun (WGS) entry which is preliminary data.</text>
</comment>
<name>A0A5C6DGC1_9BACT</name>
<keyword evidence="2" id="KW-1185">Reference proteome</keyword>
<gene>
    <name evidence="1" type="ORF">Q31b_51270</name>
</gene>
<sequence>MPFLVNTLQHSSIRILSHPLGQCLGNGPVSIRTAAVSKAPLGRSEIAAAPIRGLLDHFTLSRGLCVPGFERSSPSGTKRNLADALGVLFRPKCQACKILLGIWPMLHPTQTQDAFSGMDDSDQGGRLQDDLLVLDVLQPLSKISAIHLCSACHLDRHQIA</sequence>
<protein>
    <submittedName>
        <fullName evidence="1">Uncharacterized protein</fullName>
    </submittedName>
</protein>
<proteinExistence type="predicted"/>
<evidence type="ECO:0000313" key="2">
    <source>
        <dbReference type="Proteomes" id="UP000315471"/>
    </source>
</evidence>
<organism evidence="1 2">
    <name type="scientific">Novipirellula aureliae</name>
    <dbReference type="NCBI Taxonomy" id="2527966"/>
    <lineage>
        <taxon>Bacteria</taxon>
        <taxon>Pseudomonadati</taxon>
        <taxon>Planctomycetota</taxon>
        <taxon>Planctomycetia</taxon>
        <taxon>Pirellulales</taxon>
        <taxon>Pirellulaceae</taxon>
        <taxon>Novipirellula</taxon>
    </lineage>
</organism>
<accession>A0A5C6DGC1</accession>
<reference evidence="1 2" key="1">
    <citation type="submission" date="2019-02" db="EMBL/GenBank/DDBJ databases">
        <title>Deep-cultivation of Planctomycetes and their phenomic and genomic characterization uncovers novel biology.</title>
        <authorList>
            <person name="Wiegand S."/>
            <person name="Jogler M."/>
            <person name="Boedeker C."/>
            <person name="Pinto D."/>
            <person name="Vollmers J."/>
            <person name="Rivas-Marin E."/>
            <person name="Kohn T."/>
            <person name="Peeters S.H."/>
            <person name="Heuer A."/>
            <person name="Rast P."/>
            <person name="Oberbeckmann S."/>
            <person name="Bunk B."/>
            <person name="Jeske O."/>
            <person name="Meyerdierks A."/>
            <person name="Storesund J.E."/>
            <person name="Kallscheuer N."/>
            <person name="Luecker S."/>
            <person name="Lage O.M."/>
            <person name="Pohl T."/>
            <person name="Merkel B.J."/>
            <person name="Hornburger P."/>
            <person name="Mueller R.-W."/>
            <person name="Bruemmer F."/>
            <person name="Labrenz M."/>
            <person name="Spormann A.M."/>
            <person name="Op Den Camp H."/>
            <person name="Overmann J."/>
            <person name="Amann R."/>
            <person name="Jetten M.S.M."/>
            <person name="Mascher T."/>
            <person name="Medema M.H."/>
            <person name="Devos D.P."/>
            <person name="Kaster A.-K."/>
            <person name="Ovreas L."/>
            <person name="Rohde M."/>
            <person name="Galperin M.Y."/>
            <person name="Jogler C."/>
        </authorList>
    </citation>
    <scope>NUCLEOTIDE SEQUENCE [LARGE SCALE GENOMIC DNA]</scope>
    <source>
        <strain evidence="1 2">Q31b</strain>
    </source>
</reference>
<evidence type="ECO:0000313" key="1">
    <source>
        <dbReference type="EMBL" id="TWU35692.1"/>
    </source>
</evidence>
<dbReference type="EMBL" id="SJPY01000009">
    <property type="protein sequence ID" value="TWU35692.1"/>
    <property type="molecule type" value="Genomic_DNA"/>
</dbReference>
<dbReference type="Proteomes" id="UP000315471">
    <property type="component" value="Unassembled WGS sequence"/>
</dbReference>